<evidence type="ECO:0000256" key="7">
    <source>
        <dbReference type="SAM" id="MobiDB-lite"/>
    </source>
</evidence>
<feature type="chain" id="PRO_5040124534" description="Circumsporozoite protein" evidence="8">
    <location>
        <begin position="24"/>
        <end position="617"/>
    </location>
</feature>
<dbReference type="InterPro" id="IPR051860">
    <property type="entry name" value="Plasmodium_CSP_Invasion"/>
</dbReference>
<dbReference type="AlphaFoldDB" id="A0A9N8ELL6"/>
<keyword evidence="4" id="KW-0677">Repeat</keyword>
<evidence type="ECO:0000256" key="6">
    <source>
        <dbReference type="ARBA" id="ARBA00045806"/>
    </source>
</evidence>
<dbReference type="InterPro" id="IPR005018">
    <property type="entry name" value="DOMON_domain"/>
</dbReference>
<dbReference type="PANTHER" id="PTHR44826:SF3">
    <property type="entry name" value="SPORE COAT PROTEIN SP85"/>
    <property type="match status" value="1"/>
</dbReference>
<feature type="domain" description="DOMON" evidence="9">
    <location>
        <begin position="428"/>
        <end position="521"/>
    </location>
</feature>
<evidence type="ECO:0000313" key="10">
    <source>
        <dbReference type="EMBL" id="CAB9524047.1"/>
    </source>
</evidence>
<dbReference type="SMART" id="SM00664">
    <property type="entry name" value="DoH"/>
    <property type="match status" value="1"/>
</dbReference>
<comment type="function">
    <text evidence="5">In the vertebrate host, binds to highly sulfated heparan sulfate proteoglycans (HSPGs) on the surface of host hepatocytes and is required for sporozoite invasion of the host hepatocytes.</text>
</comment>
<comment type="similarity">
    <text evidence="1">Belongs to the plasmodium circumsporozoite protein family.</text>
</comment>
<evidence type="ECO:0000313" key="11">
    <source>
        <dbReference type="Proteomes" id="UP001153069"/>
    </source>
</evidence>
<evidence type="ECO:0000256" key="4">
    <source>
        <dbReference type="ARBA" id="ARBA00022737"/>
    </source>
</evidence>
<name>A0A9N8ELL6_9STRA</name>
<dbReference type="PANTHER" id="PTHR44826">
    <property type="entry name" value="SPORE COAT PROTEIN SP85"/>
    <property type="match status" value="1"/>
</dbReference>
<dbReference type="CDD" id="cd09631">
    <property type="entry name" value="DOMON_DOH"/>
    <property type="match status" value="1"/>
</dbReference>
<sequence length="617" mass="64524">MTKISSLLLSAAALIAASSFVTGQSEGDIICVEGYIMDNFCIERGTLLDDSTARTLEEPEKHTVHCLVDVGVCTDSPFHVLEDGSPYGVGWQVDDNSQLISLARSVGTCNSCDGDGDLRAGFRAVVRGEVTDASRQLLSVQEVGLPGEDLCANICPLDVMQCGDEFFNRDPDNNCEFPPCVCPLDVQECTDGTVVSRVPPMCEFEDCPPTSAPTASPTESPTKSPTSPPTVAETPEPSPSPSASPTARPSPSPSVNPTFTGTDAPSFAPSPAPSVAGTDSPSASPSRTPSAMPSMSPSSSPSAAPSGNSPVPSASPSASPSSAPSSAPSLSPSVSPSASPSLAPSMNGTVEEPIISCSEYSEAMDVPGLEGVTLEYIVNMNPIIGEHNLTGNLTFLDGELPWYNNVTNETIFGPPIISVRVTYEGQAWLGFAVSQDGSMVGSSAVIGVPNATTGEGETGHYNLTFENGQGYDLFPNQTLMDAFITQDENYTILEFTRYLDEELYGLSIDGSGFNYFLVAYGMDNVLGYHGAGRSSFNLTLMSCNLYEFDDMDNINGTTVDLEEAVDENGAAVVNRDGDTDIDIARADPGTLQSTSSSAIVSTTFGLLVGLALVALNL</sequence>
<reference evidence="10" key="1">
    <citation type="submission" date="2020-06" db="EMBL/GenBank/DDBJ databases">
        <authorList>
            <consortium name="Plant Systems Biology data submission"/>
        </authorList>
    </citation>
    <scope>NUCLEOTIDE SEQUENCE</scope>
    <source>
        <strain evidence="10">D6</strain>
    </source>
</reference>
<keyword evidence="8" id="KW-0732">Signal</keyword>
<evidence type="ECO:0000256" key="5">
    <source>
        <dbReference type="ARBA" id="ARBA00033726"/>
    </source>
</evidence>
<organism evidence="10 11">
    <name type="scientific">Seminavis robusta</name>
    <dbReference type="NCBI Taxonomy" id="568900"/>
    <lineage>
        <taxon>Eukaryota</taxon>
        <taxon>Sar</taxon>
        <taxon>Stramenopiles</taxon>
        <taxon>Ochrophyta</taxon>
        <taxon>Bacillariophyta</taxon>
        <taxon>Bacillariophyceae</taxon>
        <taxon>Bacillariophycidae</taxon>
        <taxon>Naviculales</taxon>
        <taxon>Naviculaceae</taxon>
        <taxon>Seminavis</taxon>
    </lineage>
</organism>
<feature type="signal peptide" evidence="8">
    <location>
        <begin position="1"/>
        <end position="23"/>
    </location>
</feature>
<keyword evidence="3" id="KW-0748">Sporozoite</keyword>
<dbReference type="EMBL" id="CAICTM010001485">
    <property type="protein sequence ID" value="CAB9524047.1"/>
    <property type="molecule type" value="Genomic_DNA"/>
</dbReference>
<comment type="caution">
    <text evidence="10">The sequence shown here is derived from an EMBL/GenBank/DDBJ whole genome shotgun (WGS) entry which is preliminary data.</text>
</comment>
<feature type="compositionally biased region" description="Low complexity" evidence="7">
    <location>
        <begin position="208"/>
        <end position="235"/>
    </location>
</feature>
<dbReference type="Proteomes" id="UP001153069">
    <property type="component" value="Unassembled WGS sequence"/>
</dbReference>
<dbReference type="InterPro" id="IPR045266">
    <property type="entry name" value="DOH_DOMON"/>
</dbReference>
<evidence type="ECO:0000256" key="8">
    <source>
        <dbReference type="SAM" id="SignalP"/>
    </source>
</evidence>
<keyword evidence="11" id="KW-1185">Reference proteome</keyword>
<comment type="function">
    <text evidence="6">Essential sporozoite protein. In the mosquito vector, required for sporozoite development in the oocyst, migration through the vector hemolymph and entry into the vector salivary glands. In the vertebrate host, required for sporozoite migration through the host dermis and infection of host hepatocytes. Binds to highly sulfated heparan sulfate proteoglycans (HSPGs) on the surface of host hepatocytes.</text>
</comment>
<evidence type="ECO:0000259" key="9">
    <source>
        <dbReference type="SMART" id="SM00664"/>
    </source>
</evidence>
<protein>
    <recommendedName>
        <fullName evidence="2">Circumsporozoite protein</fullName>
    </recommendedName>
</protein>
<evidence type="ECO:0000256" key="2">
    <source>
        <dbReference type="ARBA" id="ARBA00021911"/>
    </source>
</evidence>
<dbReference type="OrthoDB" id="48754at2759"/>
<evidence type="ECO:0000256" key="3">
    <source>
        <dbReference type="ARBA" id="ARBA00022522"/>
    </source>
</evidence>
<evidence type="ECO:0000256" key="1">
    <source>
        <dbReference type="ARBA" id="ARBA00006241"/>
    </source>
</evidence>
<accession>A0A9N8ELL6</accession>
<gene>
    <name evidence="10" type="ORF">SEMRO_1487_G276810.1</name>
</gene>
<feature type="region of interest" description="Disordered" evidence="7">
    <location>
        <begin position="208"/>
        <end position="346"/>
    </location>
</feature>
<feature type="compositionally biased region" description="Low complexity" evidence="7">
    <location>
        <begin position="264"/>
        <end position="345"/>
    </location>
</feature>
<feature type="compositionally biased region" description="Pro residues" evidence="7">
    <location>
        <begin position="236"/>
        <end position="254"/>
    </location>
</feature>
<proteinExistence type="inferred from homology"/>